<evidence type="ECO:0000313" key="9">
    <source>
        <dbReference type="Proteomes" id="UP001642260"/>
    </source>
</evidence>
<sequence length="128" mass="14478">MSDCGKGACSSKSGSGSWVRRRGRRARGFPKYCQCGEEVVIKTSRTVKNPGRLFHCCPYGSEEDKSHLFSWTDECMVEEIEDLKSTVTDVKAEISEIKSEFLSLEKQLQRPHEMIQSDIDSKCCCLVM</sequence>
<accession>A0ABC8M0V2</accession>
<dbReference type="Pfam" id="PF06839">
    <property type="entry name" value="Zn_ribbon_GRF"/>
    <property type="match status" value="1"/>
</dbReference>
<evidence type="ECO:0000259" key="7">
    <source>
        <dbReference type="PROSITE" id="PS51999"/>
    </source>
</evidence>
<evidence type="ECO:0000256" key="2">
    <source>
        <dbReference type="ARBA" id="ARBA00022771"/>
    </source>
</evidence>
<keyword evidence="5" id="KW-0175">Coiled coil</keyword>
<dbReference type="GO" id="GO:0008270">
    <property type="term" value="F:zinc ion binding"/>
    <property type="evidence" value="ECO:0007669"/>
    <property type="project" value="UniProtKB-KW"/>
</dbReference>
<gene>
    <name evidence="8" type="ORF">ERUC_LOCUS41757</name>
</gene>
<evidence type="ECO:0000256" key="5">
    <source>
        <dbReference type="SAM" id="Coils"/>
    </source>
</evidence>
<organism evidence="8 9">
    <name type="scientific">Eruca vesicaria subsp. sativa</name>
    <name type="common">Garden rocket</name>
    <name type="synonym">Eruca sativa</name>
    <dbReference type="NCBI Taxonomy" id="29727"/>
    <lineage>
        <taxon>Eukaryota</taxon>
        <taxon>Viridiplantae</taxon>
        <taxon>Streptophyta</taxon>
        <taxon>Embryophyta</taxon>
        <taxon>Tracheophyta</taxon>
        <taxon>Spermatophyta</taxon>
        <taxon>Magnoliopsida</taxon>
        <taxon>eudicotyledons</taxon>
        <taxon>Gunneridae</taxon>
        <taxon>Pentapetalae</taxon>
        <taxon>rosids</taxon>
        <taxon>malvids</taxon>
        <taxon>Brassicales</taxon>
        <taxon>Brassicaceae</taxon>
        <taxon>Brassiceae</taxon>
        <taxon>Eruca</taxon>
    </lineage>
</organism>
<evidence type="ECO:0000256" key="3">
    <source>
        <dbReference type="ARBA" id="ARBA00022833"/>
    </source>
</evidence>
<proteinExistence type="predicted"/>
<evidence type="ECO:0000313" key="8">
    <source>
        <dbReference type="EMBL" id="CAH8389274.1"/>
    </source>
</evidence>
<name>A0ABC8M0V2_ERUVS</name>
<dbReference type="InterPro" id="IPR010666">
    <property type="entry name" value="Znf_GRF"/>
</dbReference>
<keyword evidence="3" id="KW-0862">Zinc</keyword>
<evidence type="ECO:0000256" key="1">
    <source>
        <dbReference type="ARBA" id="ARBA00022723"/>
    </source>
</evidence>
<feature type="coiled-coil region" evidence="5">
    <location>
        <begin position="80"/>
        <end position="107"/>
    </location>
</feature>
<feature type="region of interest" description="Disordered" evidence="6">
    <location>
        <begin position="1"/>
        <end position="22"/>
    </location>
</feature>
<protein>
    <recommendedName>
        <fullName evidence="7">GRF-type domain-containing protein</fullName>
    </recommendedName>
</protein>
<feature type="compositionally biased region" description="Low complexity" evidence="6">
    <location>
        <begin position="1"/>
        <end position="18"/>
    </location>
</feature>
<evidence type="ECO:0000256" key="6">
    <source>
        <dbReference type="SAM" id="MobiDB-lite"/>
    </source>
</evidence>
<dbReference type="AlphaFoldDB" id="A0ABC8M0V2"/>
<keyword evidence="9" id="KW-1185">Reference proteome</keyword>
<evidence type="ECO:0000256" key="4">
    <source>
        <dbReference type="PROSITE-ProRule" id="PRU01343"/>
    </source>
</evidence>
<dbReference type="PANTHER" id="PTHR33248">
    <property type="entry name" value="ZINC ION-BINDING PROTEIN"/>
    <property type="match status" value="1"/>
</dbReference>
<dbReference type="Proteomes" id="UP001642260">
    <property type="component" value="Unassembled WGS sequence"/>
</dbReference>
<dbReference type="PROSITE" id="PS51999">
    <property type="entry name" value="ZF_GRF"/>
    <property type="match status" value="1"/>
</dbReference>
<dbReference type="EMBL" id="CAKOAT010829598">
    <property type="protein sequence ID" value="CAH8389274.1"/>
    <property type="molecule type" value="Genomic_DNA"/>
</dbReference>
<keyword evidence="2 4" id="KW-0863">Zinc-finger</keyword>
<keyword evidence="1" id="KW-0479">Metal-binding</keyword>
<reference evidence="8 9" key="1">
    <citation type="submission" date="2022-03" db="EMBL/GenBank/DDBJ databases">
        <authorList>
            <person name="Macdonald S."/>
            <person name="Ahmed S."/>
            <person name="Newling K."/>
        </authorList>
    </citation>
    <scope>NUCLEOTIDE SEQUENCE [LARGE SCALE GENOMIC DNA]</scope>
</reference>
<comment type="caution">
    <text evidence="8">The sequence shown here is derived from an EMBL/GenBank/DDBJ whole genome shotgun (WGS) entry which is preliminary data.</text>
</comment>
<feature type="domain" description="GRF-type" evidence="7">
    <location>
        <begin position="33"/>
        <end position="75"/>
    </location>
</feature>